<feature type="domain" description="ABC transporter" evidence="7">
    <location>
        <begin position="257"/>
        <end position="498"/>
    </location>
</feature>
<dbReference type="PROSITE" id="PS50893">
    <property type="entry name" value="ABC_TRANSPORTER_2"/>
    <property type="match status" value="2"/>
</dbReference>
<evidence type="ECO:0000256" key="1">
    <source>
        <dbReference type="ARBA" id="ARBA00005417"/>
    </source>
</evidence>
<evidence type="ECO:0000259" key="7">
    <source>
        <dbReference type="PROSITE" id="PS50893"/>
    </source>
</evidence>
<organism evidence="8 9">
    <name type="scientific">Mesorhizobium metallidurans STM 2683</name>
    <dbReference type="NCBI Taxonomy" id="1297569"/>
    <lineage>
        <taxon>Bacteria</taxon>
        <taxon>Pseudomonadati</taxon>
        <taxon>Pseudomonadota</taxon>
        <taxon>Alphaproteobacteria</taxon>
        <taxon>Hyphomicrobiales</taxon>
        <taxon>Phyllobacteriaceae</taxon>
        <taxon>Mesorhizobium</taxon>
    </lineage>
</organism>
<gene>
    <name evidence="8" type="primary">yufO</name>
    <name evidence="8" type="ORF">MESS2_50022</name>
</gene>
<evidence type="ECO:0000256" key="2">
    <source>
        <dbReference type="ARBA" id="ARBA00022448"/>
    </source>
</evidence>
<dbReference type="PROSITE" id="PS00211">
    <property type="entry name" value="ABC_TRANSPORTER_1"/>
    <property type="match status" value="2"/>
</dbReference>
<dbReference type="Gene3D" id="3.40.50.300">
    <property type="entry name" value="P-loop containing nucleotide triphosphate hydrolases"/>
    <property type="match status" value="2"/>
</dbReference>
<dbReference type="InterPro" id="IPR027417">
    <property type="entry name" value="P-loop_NTPase"/>
</dbReference>
<sequence>MNDAALEILGVSKRFGDNLANDDISLSLAKGEIVALLGENGAGKTTLMSILFGHYVPDTGSVTAMGKELPPGKPRAAIRAGIGMVHQHFSLAPNLTVLENVMTGTESLCSPVSNVAAGRKKLLGISERFGLKVDPAARVGDLSVGEQQRVEILKALYNDARILVLDEPTAVLTNIEAEKLFSTFKEMARLGLSLIFISHKLDEVMATADRIVVLRGGKLVAERKASETSKAELAELMVGRKVTRPVRDPSTPGQVGIEAAGVTVRVGGVDRLKSIDFRVLTGEVLGIIGVSGNGQATLAQLLSGTVGRTAGDLFLFGQHVGDLTVADAVATGIGRIPEDRNREGAIGEMAIWENAILERLARFSRRGLVDRKAAIAFAGRILSAFDVRGGSPTSRTRLLSGGNMQKLILGRNLIEHPRILLAAQPARGLDEGAVAAVHERILDARRAGTAVLLISEDLDEVMMLADRIQAIVGGRLSPPVRAQDADARKLGLMMAGEWEGREVTDAV</sequence>
<evidence type="ECO:0000256" key="4">
    <source>
        <dbReference type="ARBA" id="ARBA00022737"/>
    </source>
</evidence>
<dbReference type="Pfam" id="PF00005">
    <property type="entry name" value="ABC_tran"/>
    <property type="match status" value="2"/>
</dbReference>
<dbReference type="AlphaFoldDB" id="M5F5K2"/>
<dbReference type="RefSeq" id="WP_008876063.1">
    <property type="nucleotide sequence ID" value="NZ_CAUM01000117.1"/>
</dbReference>
<comment type="caution">
    <text evidence="8">The sequence shown here is derived from an EMBL/GenBank/DDBJ whole genome shotgun (WGS) entry which is preliminary data.</text>
</comment>
<evidence type="ECO:0000256" key="3">
    <source>
        <dbReference type="ARBA" id="ARBA00022597"/>
    </source>
</evidence>
<accession>M5F5K2</accession>
<comment type="similarity">
    <text evidence="1">Belongs to the ABC transporter superfamily.</text>
</comment>
<dbReference type="SMART" id="SM00382">
    <property type="entry name" value="AAA"/>
    <property type="match status" value="1"/>
</dbReference>
<dbReference type="PANTHER" id="PTHR43790:SF9">
    <property type="entry name" value="GALACTOFURANOSE TRANSPORTER ATP-BINDING PROTEIN YTFR"/>
    <property type="match status" value="1"/>
</dbReference>
<protein>
    <submittedName>
        <fullName evidence="8">Uncharacterized ABC transporter ATP-binding protein yufO</fullName>
    </submittedName>
</protein>
<dbReference type="InterPro" id="IPR050107">
    <property type="entry name" value="ABC_carbohydrate_import_ATPase"/>
</dbReference>
<keyword evidence="4" id="KW-0677">Repeat</keyword>
<dbReference type="InterPro" id="IPR003593">
    <property type="entry name" value="AAA+_ATPase"/>
</dbReference>
<keyword evidence="2" id="KW-0813">Transport</keyword>
<evidence type="ECO:0000313" key="8">
    <source>
        <dbReference type="EMBL" id="CCV07171.1"/>
    </source>
</evidence>
<keyword evidence="9" id="KW-1185">Reference proteome</keyword>
<name>M5F5K2_9HYPH</name>
<dbReference type="GO" id="GO:0016887">
    <property type="term" value="F:ATP hydrolysis activity"/>
    <property type="evidence" value="ECO:0007669"/>
    <property type="project" value="InterPro"/>
</dbReference>
<dbReference type="eggNOG" id="COG3845">
    <property type="taxonomic scope" value="Bacteria"/>
</dbReference>
<dbReference type="STRING" id="1297569.MESS2_50022"/>
<dbReference type="CDD" id="cd03216">
    <property type="entry name" value="ABC_Carb_Monos_I"/>
    <property type="match status" value="1"/>
</dbReference>
<dbReference type="SUPFAM" id="SSF52540">
    <property type="entry name" value="P-loop containing nucleoside triphosphate hydrolases"/>
    <property type="match status" value="2"/>
</dbReference>
<dbReference type="EMBL" id="CAUM01000117">
    <property type="protein sequence ID" value="CCV07171.1"/>
    <property type="molecule type" value="Genomic_DNA"/>
</dbReference>
<evidence type="ECO:0000256" key="6">
    <source>
        <dbReference type="ARBA" id="ARBA00022840"/>
    </source>
</evidence>
<keyword evidence="6 8" id="KW-0067">ATP-binding</keyword>
<evidence type="ECO:0000256" key="5">
    <source>
        <dbReference type="ARBA" id="ARBA00022741"/>
    </source>
</evidence>
<evidence type="ECO:0000313" key="9">
    <source>
        <dbReference type="Proteomes" id="UP000012062"/>
    </source>
</evidence>
<dbReference type="InterPro" id="IPR017871">
    <property type="entry name" value="ABC_transporter-like_CS"/>
</dbReference>
<feature type="domain" description="ABC transporter" evidence="7">
    <location>
        <begin position="6"/>
        <end position="241"/>
    </location>
</feature>
<keyword evidence="3" id="KW-0762">Sugar transport</keyword>
<proteinExistence type="inferred from homology"/>
<dbReference type="GO" id="GO:0005524">
    <property type="term" value="F:ATP binding"/>
    <property type="evidence" value="ECO:0007669"/>
    <property type="project" value="UniProtKB-KW"/>
</dbReference>
<keyword evidence="5" id="KW-0547">Nucleotide-binding</keyword>
<dbReference type="Proteomes" id="UP000012062">
    <property type="component" value="Unassembled WGS sequence"/>
</dbReference>
<dbReference type="CDD" id="cd03215">
    <property type="entry name" value="ABC_Carb_Monos_II"/>
    <property type="match status" value="1"/>
</dbReference>
<dbReference type="InterPro" id="IPR003439">
    <property type="entry name" value="ABC_transporter-like_ATP-bd"/>
</dbReference>
<dbReference type="OrthoDB" id="9805029at2"/>
<dbReference type="PANTHER" id="PTHR43790">
    <property type="entry name" value="CARBOHYDRATE TRANSPORT ATP-BINDING PROTEIN MG119-RELATED"/>
    <property type="match status" value="1"/>
</dbReference>
<reference evidence="8 9" key="1">
    <citation type="submission" date="2013-02" db="EMBL/GenBank/DDBJ databases">
        <authorList>
            <person name="Genoscope - CEA"/>
        </authorList>
    </citation>
    <scope>NUCLEOTIDE SEQUENCE [LARGE SCALE GENOMIC DNA]</scope>
    <source>
        <strain evidence="8 9">STM 2683</strain>
    </source>
</reference>